<organism evidence="3 4">
    <name type="scientific">Paraburkholderia megapolitana</name>
    <dbReference type="NCBI Taxonomy" id="420953"/>
    <lineage>
        <taxon>Bacteria</taxon>
        <taxon>Pseudomonadati</taxon>
        <taxon>Pseudomonadota</taxon>
        <taxon>Betaproteobacteria</taxon>
        <taxon>Burkholderiales</taxon>
        <taxon>Burkholderiaceae</taxon>
        <taxon>Paraburkholderia</taxon>
    </lineage>
</organism>
<dbReference type="RefSeq" id="WP_281250589.1">
    <property type="nucleotide sequence ID" value="NZ_FOQU01000023.1"/>
</dbReference>
<accession>A0A1I3WHL5</accession>
<name>A0A1I3WHL5_9BURK</name>
<evidence type="ECO:0000259" key="2">
    <source>
        <dbReference type="Pfam" id="PF06594"/>
    </source>
</evidence>
<evidence type="ECO:0000313" key="4">
    <source>
        <dbReference type="Proteomes" id="UP000199548"/>
    </source>
</evidence>
<dbReference type="SUPFAM" id="SSF51120">
    <property type="entry name" value="beta-Roll"/>
    <property type="match status" value="2"/>
</dbReference>
<sequence>SQITLTGMLSQIGAGAQAVKLADGTVLSALQLVNMETTGTSGNDTLYGWAAGGNIFDGKGGSDVAIGHGNGDSFIFNQGYGSLDINESDTGATPDNVLKLGAGITASSLALSTQNGSDLLISDGVTGDQIKLDDMLTSTSSGIQTIQFADGTTLTRAQLLAMPVNVNGSAGVSQTLNGTSGDNVFDSHGGNDVETGAGGNDTYLLQPGYSGITINNGVSTSTVATGDLQLEDVNPDNVWLQQVGNNLQVSIMGSKTEATIDNWFSNTYSQLSEVTVAGGSSGALTLDSQVNQLIQAMATFSAAHSGFDITSPANPAITDPTLLAAVSSAWHH</sequence>
<feature type="domain" description="Haemolysin-type calcium binding-related" evidence="2">
    <location>
        <begin position="118"/>
        <end position="158"/>
    </location>
</feature>
<proteinExistence type="predicted"/>
<dbReference type="Pfam" id="PF06594">
    <property type="entry name" value="HCBP_related"/>
    <property type="match status" value="1"/>
</dbReference>
<keyword evidence="4" id="KW-1185">Reference proteome</keyword>
<dbReference type="AlphaFoldDB" id="A0A1I3WHL5"/>
<dbReference type="STRING" id="420953.SAMN05192543_1232"/>
<evidence type="ECO:0000256" key="1">
    <source>
        <dbReference type="ARBA" id="ARBA00022837"/>
    </source>
</evidence>
<keyword evidence="1" id="KW-0106">Calcium</keyword>
<protein>
    <submittedName>
        <fullName evidence="3">Haemolysin-type calcium binding protein related domain-containing protein</fullName>
    </submittedName>
</protein>
<dbReference type="InterPro" id="IPR010566">
    <property type="entry name" value="Haemolys_ca-bd"/>
</dbReference>
<dbReference type="Proteomes" id="UP000199548">
    <property type="component" value="Unassembled WGS sequence"/>
</dbReference>
<dbReference type="EMBL" id="FOQU01000023">
    <property type="protein sequence ID" value="SFK06880.1"/>
    <property type="molecule type" value="Genomic_DNA"/>
</dbReference>
<gene>
    <name evidence="3" type="ORF">SAMN05192543_1232</name>
</gene>
<feature type="non-terminal residue" evidence="3">
    <location>
        <position position="1"/>
    </location>
</feature>
<reference evidence="3 4" key="1">
    <citation type="submission" date="2016-10" db="EMBL/GenBank/DDBJ databases">
        <authorList>
            <person name="de Groot N.N."/>
        </authorList>
    </citation>
    <scope>NUCLEOTIDE SEQUENCE [LARGE SCALE GENOMIC DNA]</scope>
    <source>
        <strain evidence="3 4">LMG 23650</strain>
    </source>
</reference>
<dbReference type="InterPro" id="IPR011049">
    <property type="entry name" value="Serralysin-like_metalloprot_C"/>
</dbReference>
<evidence type="ECO:0000313" key="3">
    <source>
        <dbReference type="EMBL" id="SFK06880.1"/>
    </source>
</evidence>